<dbReference type="GO" id="GO:0016301">
    <property type="term" value="F:kinase activity"/>
    <property type="evidence" value="ECO:0007669"/>
    <property type="project" value="UniProtKB-KW"/>
</dbReference>
<evidence type="ECO:0000256" key="4">
    <source>
        <dbReference type="ARBA" id="ARBA00022801"/>
    </source>
</evidence>
<dbReference type="InterPro" id="IPR052016">
    <property type="entry name" value="Bact_Sigma-Reg"/>
</dbReference>
<dbReference type="Pfam" id="PF13185">
    <property type="entry name" value="GAF_2"/>
    <property type="match status" value="4"/>
</dbReference>
<dbReference type="GO" id="GO:0007165">
    <property type="term" value="P:signal transduction"/>
    <property type="evidence" value="ECO:0007669"/>
    <property type="project" value="InterPro"/>
</dbReference>
<evidence type="ECO:0000256" key="5">
    <source>
        <dbReference type="ARBA" id="ARBA00022989"/>
    </source>
</evidence>
<gene>
    <name evidence="11" type="ORF">SAMN02746019_00024120</name>
</gene>
<dbReference type="Gene3D" id="3.30.450.20">
    <property type="entry name" value="PAS domain"/>
    <property type="match status" value="1"/>
</dbReference>
<keyword evidence="5 9" id="KW-1133">Transmembrane helix</keyword>
<dbReference type="CDD" id="cd18774">
    <property type="entry name" value="PDC2_HK_sensor"/>
    <property type="match status" value="1"/>
</dbReference>
<sequence>MVSLDWGSWPLRWKFLAGFVFVALVSVAGTLVIAERLLENAFQRRIMEEFQGVAQTQRAALEKDLWHQVENLSAGAEEETLISEAVAHSARYPDPLLRAYAVQQEELLWRFQPDSSLRRQILQGPAAAQLRALRDRLTGHLHLLLTDAHGILVAATEPPRAYRFDREPWWQAAWNQGRGAPYISTLQFDEDLQTTVVYLAVPIYRRDTHQAVGVLRSAYGASQIFGILSQFRIGRTGRALLLDRDGAILMDPLGLLHREQRVTALGLKPEDLARPEGALLTWDWLIAYSRVGPGIAHRLPALEERGWTLAVVQSEDEALAPVEWLGRQVLLWTVVLGLLAVGLAYVASASLTRPLRELTEAAQQMGAGRLNVRVPVTSRDELGVLAEAFNTMAVRLQDLYQNLERRVQERTHQLQTAAEMGRLIASTLDLNELLRTAVNLIRDRLGYYHASVFLIEESGRWAVLQESTGEVGRKLKERGHRLEVGGQSLIGWVTANGRPRVAQRTAEDPIHFKNELLPETRSEAALPLKIGDRIIGALDVQSTLEEAFDAGALSVLQILADQLAVAIENARLYQQAQAALEETQALYQAAWDLTAATTIEGAARALLAHLPIQGVDRYILALMEDPEAQGEKRVLQARLIWDRERGLFTEPRRYTAAELPIIARELTLEPIFVPDVATDPWLDETSRAFYLRHRVRSIAFFPLWAGDVFWGWLIAQGVQRPLELDGRTVRRLQALADTAAVVFQNRRLFELLEQRLREQAWLHEVAASLVEASGPVELLTRICRAFTLALGATSAYVNREFSDGQGFFVMSEFYAPEATPEERIPDVGVYYRYEDYPLYAQMRWTRQPVVLRRSELEAQGVPEAQLLARYGGRTVLLIPLVVGEQYYGHVEIWDSRRERWFSPDELRLATTMAVGAALALQRQELFEEATRRARLLQAAAEVSRITATILDPDQLMAEAVELIRDRFDYYYVGWFVPDAEGRWMVLAAGTGEPGRIMKEQGHRLEIGGQSMVGWAAAHRRARIALDVGAEPVRFANPLLPLTRSEIALPMLVRGELVGVLDIQSEQPAAFTEEDIQALQVMADQLATAWQNARLYAQAQAQAQELATLHRLAVEFSRSLNLAEILEAVCRAYVEVLGADHSGAALWEKGRDVGTVVAEYPAQGFIGIQIPVDNAFTRQAMETGQPQWALDVLQDERLEATGPLLAGLGIRSIAIIPLVARGQVIATVGLDYMRAHHAFTPEELRLAQTIAQQAAVALENALLYEEAQRQARRIQTAAEIARIVVSVLDVEELLQQAVDLIRQRFDYYYVGAFLVDPSGEWAVLRAGTGEAGRRMVAQGHRLRVGGESMIGQACARRQPVIAQDVSEAEARYVNPLLPDTRAEMALPLIVGDRVLGALTIQADRPYAFKEEDLVVLSTVSGAVAVALNNAMLYADLRLRSEIEAAVNEFTSQVLGRPTVVGRATTGLEALAHRIRRTPLVLWIGSSTTSTQQEGQHEPSYGEPGGDGSAERRPRV</sequence>
<dbReference type="Gene3D" id="3.30.450.40">
    <property type="match status" value="6"/>
</dbReference>
<organism evidence="11 12">
    <name type="scientific">Thermoflexus hugenholtzii JAD2</name>
    <dbReference type="NCBI Taxonomy" id="877466"/>
    <lineage>
        <taxon>Bacteria</taxon>
        <taxon>Bacillati</taxon>
        <taxon>Chloroflexota</taxon>
        <taxon>Thermoflexia</taxon>
        <taxon>Thermoflexales</taxon>
        <taxon>Thermoflexaceae</taxon>
        <taxon>Thermoflexus</taxon>
    </lineage>
</organism>
<evidence type="ECO:0000256" key="7">
    <source>
        <dbReference type="SAM" id="Coils"/>
    </source>
</evidence>
<dbReference type="InterPro" id="IPR033479">
    <property type="entry name" value="dCache_1"/>
</dbReference>
<dbReference type="CDD" id="cd06225">
    <property type="entry name" value="HAMP"/>
    <property type="match status" value="1"/>
</dbReference>
<comment type="subcellular location">
    <subcellularLocation>
        <location evidence="1">Cell membrane</location>
        <topology evidence="1">Multi-pass membrane protein</topology>
    </subcellularLocation>
</comment>
<dbReference type="SMART" id="SM00065">
    <property type="entry name" value="GAF"/>
    <property type="match status" value="6"/>
</dbReference>
<dbReference type="InParanoid" id="A0A212Q190"/>
<keyword evidence="11" id="KW-0418">Kinase</keyword>
<keyword evidence="3 9" id="KW-0812">Transmembrane</keyword>
<dbReference type="CDD" id="cd18773">
    <property type="entry name" value="PDC1_HK_sensor"/>
    <property type="match status" value="1"/>
</dbReference>
<dbReference type="PANTHER" id="PTHR43156">
    <property type="entry name" value="STAGE II SPORULATION PROTEIN E-RELATED"/>
    <property type="match status" value="1"/>
</dbReference>
<feature type="transmembrane region" description="Helical" evidence="9">
    <location>
        <begin position="329"/>
        <end position="347"/>
    </location>
</feature>
<dbReference type="Pfam" id="PF02743">
    <property type="entry name" value="dCache_1"/>
    <property type="match status" value="1"/>
</dbReference>
<keyword evidence="4" id="KW-0378">Hydrolase</keyword>
<evidence type="ECO:0000256" key="8">
    <source>
        <dbReference type="SAM" id="MobiDB-lite"/>
    </source>
</evidence>
<feature type="region of interest" description="Disordered" evidence="8">
    <location>
        <begin position="1485"/>
        <end position="1514"/>
    </location>
</feature>
<keyword evidence="12" id="KW-1185">Reference proteome</keyword>
<feature type="coiled-coil region" evidence="7">
    <location>
        <begin position="386"/>
        <end position="420"/>
    </location>
</feature>
<feature type="domain" description="HAMP" evidence="10">
    <location>
        <begin position="349"/>
        <end position="401"/>
    </location>
</feature>
<dbReference type="EMBL" id="FYEK01000003">
    <property type="protein sequence ID" value="SNB53127.1"/>
    <property type="molecule type" value="Genomic_DNA"/>
</dbReference>
<evidence type="ECO:0000313" key="12">
    <source>
        <dbReference type="Proteomes" id="UP000197025"/>
    </source>
</evidence>
<dbReference type="OrthoDB" id="137028at2"/>
<evidence type="ECO:0000256" key="3">
    <source>
        <dbReference type="ARBA" id="ARBA00022692"/>
    </source>
</evidence>
<dbReference type="Pfam" id="PF00672">
    <property type="entry name" value="HAMP"/>
    <property type="match status" value="1"/>
</dbReference>
<evidence type="ECO:0000256" key="9">
    <source>
        <dbReference type="SAM" id="Phobius"/>
    </source>
</evidence>
<protein>
    <submittedName>
        <fullName evidence="11">Signal transduction histidine kinase, nitrate/nitrite-specific</fullName>
    </submittedName>
</protein>
<keyword evidence="7" id="KW-0175">Coiled coil</keyword>
<dbReference type="GO" id="GO:0016791">
    <property type="term" value="F:phosphatase activity"/>
    <property type="evidence" value="ECO:0007669"/>
    <property type="project" value="TreeGrafter"/>
</dbReference>
<reference evidence="12" key="1">
    <citation type="submission" date="2017-06" db="EMBL/GenBank/DDBJ databases">
        <authorList>
            <person name="Varghese N."/>
            <person name="Submissions S."/>
        </authorList>
    </citation>
    <scope>NUCLEOTIDE SEQUENCE [LARGE SCALE GENOMIC DNA]</scope>
    <source>
        <strain evidence="12">JAD2</strain>
    </source>
</reference>
<dbReference type="SUPFAM" id="SSF55781">
    <property type="entry name" value="GAF domain-like"/>
    <property type="match status" value="6"/>
</dbReference>
<name>A0A212Q190_9CHLR</name>
<evidence type="ECO:0000256" key="1">
    <source>
        <dbReference type="ARBA" id="ARBA00004651"/>
    </source>
</evidence>
<dbReference type="GO" id="GO:0005886">
    <property type="term" value="C:plasma membrane"/>
    <property type="evidence" value="ECO:0007669"/>
    <property type="project" value="UniProtKB-SubCell"/>
</dbReference>
<dbReference type="Gene3D" id="6.10.340.10">
    <property type="match status" value="1"/>
</dbReference>
<evidence type="ECO:0000256" key="6">
    <source>
        <dbReference type="ARBA" id="ARBA00023136"/>
    </source>
</evidence>
<proteinExistence type="predicted"/>
<dbReference type="SUPFAM" id="SSF158472">
    <property type="entry name" value="HAMP domain-like"/>
    <property type="match status" value="1"/>
</dbReference>
<dbReference type="Proteomes" id="UP000197025">
    <property type="component" value="Unassembled WGS sequence"/>
</dbReference>
<dbReference type="InterPro" id="IPR003660">
    <property type="entry name" value="HAMP_dom"/>
</dbReference>
<dbReference type="PANTHER" id="PTHR43156:SF2">
    <property type="entry name" value="STAGE II SPORULATION PROTEIN E"/>
    <property type="match status" value="1"/>
</dbReference>
<keyword evidence="11" id="KW-0808">Transferase</keyword>
<accession>A0A212Q190</accession>
<dbReference type="SMART" id="SM00304">
    <property type="entry name" value="HAMP"/>
    <property type="match status" value="1"/>
</dbReference>
<evidence type="ECO:0000313" key="11">
    <source>
        <dbReference type="EMBL" id="SNB53127.1"/>
    </source>
</evidence>
<evidence type="ECO:0000256" key="2">
    <source>
        <dbReference type="ARBA" id="ARBA00022475"/>
    </source>
</evidence>
<dbReference type="Pfam" id="PF01590">
    <property type="entry name" value="GAF"/>
    <property type="match status" value="2"/>
</dbReference>
<keyword evidence="6 9" id="KW-0472">Membrane</keyword>
<dbReference type="InterPro" id="IPR003018">
    <property type="entry name" value="GAF"/>
</dbReference>
<dbReference type="RefSeq" id="WP_088570174.1">
    <property type="nucleotide sequence ID" value="NZ_FYEK01000003.1"/>
</dbReference>
<keyword evidence="2" id="KW-1003">Cell membrane</keyword>
<dbReference type="PROSITE" id="PS50885">
    <property type="entry name" value="HAMP"/>
    <property type="match status" value="1"/>
</dbReference>
<dbReference type="InterPro" id="IPR029016">
    <property type="entry name" value="GAF-like_dom_sf"/>
</dbReference>
<feature type="transmembrane region" description="Helical" evidence="9">
    <location>
        <begin position="15"/>
        <end position="38"/>
    </location>
</feature>
<evidence type="ECO:0000259" key="10">
    <source>
        <dbReference type="PROSITE" id="PS50885"/>
    </source>
</evidence>